<proteinExistence type="predicted"/>
<dbReference type="OMA" id="APNTNRK"/>
<dbReference type="OrthoDB" id="2432302at2759"/>
<evidence type="ECO:0000313" key="2">
    <source>
        <dbReference type="EMBL" id="WOG92437.1"/>
    </source>
</evidence>
<keyword evidence="3" id="KW-1185">Reference proteome</keyword>
<dbReference type="PANTHER" id="PTHR31205">
    <property type="entry name" value="ACTIN CROSS-LINKING PROTEIN (DUF569)"/>
    <property type="match status" value="1"/>
</dbReference>
<organism evidence="2 3">
    <name type="scientific">Daucus carota subsp. sativus</name>
    <name type="common">Carrot</name>
    <dbReference type="NCBI Taxonomy" id="79200"/>
    <lineage>
        <taxon>Eukaryota</taxon>
        <taxon>Viridiplantae</taxon>
        <taxon>Streptophyta</taxon>
        <taxon>Embryophyta</taxon>
        <taxon>Tracheophyta</taxon>
        <taxon>Spermatophyta</taxon>
        <taxon>Magnoliopsida</taxon>
        <taxon>eudicotyledons</taxon>
        <taxon>Gunneridae</taxon>
        <taxon>Pentapetalae</taxon>
        <taxon>asterids</taxon>
        <taxon>campanulids</taxon>
        <taxon>Apiales</taxon>
        <taxon>Apiaceae</taxon>
        <taxon>Apioideae</taxon>
        <taxon>Scandiceae</taxon>
        <taxon>Daucinae</taxon>
        <taxon>Daucus</taxon>
        <taxon>Daucus sect. Daucus</taxon>
    </lineage>
</organism>
<dbReference type="KEGG" id="dcr:108198174"/>
<accession>A0A175YNG8</accession>
<dbReference type="Gramene" id="KZM84372">
    <property type="protein sequence ID" value="KZM84372"/>
    <property type="gene ID" value="DCAR_028206"/>
</dbReference>
<dbReference type="AlphaFoldDB" id="A0A175YNG8"/>
<dbReference type="SUPFAM" id="SSF50405">
    <property type="entry name" value="Actin-crosslinking proteins"/>
    <property type="match status" value="1"/>
</dbReference>
<dbReference type="CDD" id="cd23340">
    <property type="entry name" value="beta-trefoil_FSCN_ACP-like"/>
    <property type="match status" value="1"/>
</dbReference>
<reference evidence="2" key="2">
    <citation type="submission" date="2022-03" db="EMBL/GenBank/DDBJ databases">
        <title>Draft title - Genomic analysis of global carrot germplasm unveils the trajectory of domestication and the origin of high carotenoid orange carrot.</title>
        <authorList>
            <person name="Iorizzo M."/>
            <person name="Ellison S."/>
            <person name="Senalik D."/>
            <person name="Macko-Podgorni A."/>
            <person name="Grzebelus D."/>
            <person name="Bostan H."/>
            <person name="Rolling W."/>
            <person name="Curaba J."/>
            <person name="Simon P."/>
        </authorList>
    </citation>
    <scope>NUCLEOTIDE SEQUENCE</scope>
    <source>
        <tissue evidence="2">Leaf</tissue>
    </source>
</reference>
<evidence type="ECO:0000313" key="3">
    <source>
        <dbReference type="Proteomes" id="UP000077755"/>
    </source>
</evidence>
<feature type="region of interest" description="Disordered" evidence="1">
    <location>
        <begin position="157"/>
        <end position="191"/>
    </location>
</feature>
<dbReference type="Gene3D" id="2.80.10.50">
    <property type="match status" value="1"/>
</dbReference>
<evidence type="ECO:0000256" key="1">
    <source>
        <dbReference type="SAM" id="MobiDB-lite"/>
    </source>
</evidence>
<dbReference type="InterPro" id="IPR007679">
    <property type="entry name" value="DUF569"/>
</dbReference>
<dbReference type="InterPro" id="IPR008999">
    <property type="entry name" value="Actin-crosslinking"/>
</dbReference>
<dbReference type="Proteomes" id="UP000077755">
    <property type="component" value="Chromosome 3"/>
</dbReference>
<name>A0A175YNG8_DAUCS</name>
<sequence>MDLFEKAKTVRLRTITDKFLVAEDDEETVFQSREDYSKNSIWKVERIRGRYVRFKSCHGTYLTASAQLFVPGIIGKKVVHQSIPQTADDVWIDWEPVRDGFQVRLRSRSGSFLRPNGGLPPWRNTVTHDMPHTSKTHEKVLWNIDVVEALPTPHRRSCSDFTKAPAPHVDDHKTAASHPPHKKLTTLEDLW</sequence>
<dbReference type="Pfam" id="PF04601">
    <property type="entry name" value="DUF569"/>
    <property type="match status" value="1"/>
</dbReference>
<reference evidence="2" key="1">
    <citation type="journal article" date="2016" name="Nat. Genet.">
        <title>A high-quality carrot genome assembly provides new insights into carotenoid accumulation and asterid genome evolution.</title>
        <authorList>
            <person name="Iorizzo M."/>
            <person name="Ellison S."/>
            <person name="Senalik D."/>
            <person name="Zeng P."/>
            <person name="Satapoomin P."/>
            <person name="Huang J."/>
            <person name="Bowman M."/>
            <person name="Iovene M."/>
            <person name="Sanseverino W."/>
            <person name="Cavagnaro P."/>
            <person name="Yildiz M."/>
            <person name="Macko-Podgorni A."/>
            <person name="Moranska E."/>
            <person name="Grzebelus E."/>
            <person name="Grzebelus D."/>
            <person name="Ashrafi H."/>
            <person name="Zheng Z."/>
            <person name="Cheng S."/>
            <person name="Spooner D."/>
            <person name="Van Deynze A."/>
            <person name="Simon P."/>
        </authorList>
    </citation>
    <scope>NUCLEOTIDE SEQUENCE</scope>
    <source>
        <tissue evidence="2">Leaf</tissue>
    </source>
</reference>
<protein>
    <submittedName>
        <fullName evidence="2">Uncharacterized protein</fullName>
    </submittedName>
</protein>
<gene>
    <name evidence="2" type="ORF">DCAR_0311704</name>
</gene>
<dbReference type="PANTHER" id="PTHR31205:SF77">
    <property type="entry name" value="CROSS-LINKING PROTEIN, PUTATIVE (DUF569)-RELATED"/>
    <property type="match status" value="1"/>
</dbReference>
<dbReference type="EMBL" id="CP093345">
    <property type="protein sequence ID" value="WOG92437.1"/>
    <property type="molecule type" value="Genomic_DNA"/>
</dbReference>